<keyword evidence="8" id="KW-0016">Alginate biosynthesis</keyword>
<name>A0A1B3Z954_9SPHN</name>
<comment type="similarity">
    <text evidence="3 13">Belongs to the membrane-bound acyltransferase family.</text>
</comment>
<feature type="transmembrane region" description="Helical" evidence="14">
    <location>
        <begin position="317"/>
        <end position="337"/>
    </location>
</feature>
<feature type="transmembrane region" description="Helical" evidence="14">
    <location>
        <begin position="343"/>
        <end position="362"/>
    </location>
</feature>
<evidence type="ECO:0000256" key="10">
    <source>
        <dbReference type="ARBA" id="ARBA00023136"/>
    </source>
</evidence>
<evidence type="ECO:0000256" key="12">
    <source>
        <dbReference type="ARBA" id="ARBA00031030"/>
    </source>
</evidence>
<feature type="transmembrane region" description="Helical" evidence="14">
    <location>
        <begin position="480"/>
        <end position="500"/>
    </location>
</feature>
<evidence type="ECO:0000256" key="13">
    <source>
        <dbReference type="PIRNR" id="PIRNR016636"/>
    </source>
</evidence>
<feature type="transmembrane region" description="Helical" evidence="14">
    <location>
        <begin position="383"/>
        <end position="403"/>
    </location>
</feature>
<evidence type="ECO:0000256" key="1">
    <source>
        <dbReference type="ARBA" id="ARBA00004651"/>
    </source>
</evidence>
<evidence type="ECO:0000256" key="7">
    <source>
        <dbReference type="ARBA" id="ARBA00022692"/>
    </source>
</evidence>
<sequence length="511" mass="56685">MLFNSAGFLLLFLPAALILYHLLFARAERWRQPFLIALTILFYTIGGKKFLVLLLVSVAVNYAVARWITARRRVGRSARWPLVVGIGFDLALLFYFKYFAAVIVGAGGLFGLDLPLRHIALPLGISFFTFQQIGFLVDLARGRFEMKRAVDYAGFVLFFPQLLAGPIVRYEELVPQLRVRPPGAASANILIGLTIFAIGLFKKVVIADTVATLAAPVFDAAATGATPGMMACWIAAFAYTAQIYFDFSGYSDMAIGTARMFGVVLPLNFHSPLRASSIIELWRRWHVTLSRWAQSYIFQPLTIPLARFSADHAAGKFASFLLSFAVPIMLSMVVIGVWHGAGWTFVMFGVMQGVYMAVNEYWRMTHRKARKARKGPPPLYVEPMYRALTLVAFVVAVVAFRAPSLDVVGRMYGAMLGVGGDAIVAWPGGLGATLAILAVIYAIIYLAPNTQAILTHYEPVLEWAKWRKVDPPRAAIEWRLTAGWTIASSVLLFVGFVLMMRGTTNFIYFNF</sequence>
<dbReference type="GO" id="GO:0042121">
    <property type="term" value="P:alginic acid biosynthetic process"/>
    <property type="evidence" value="ECO:0007669"/>
    <property type="project" value="UniProtKB-KW"/>
</dbReference>
<evidence type="ECO:0000256" key="14">
    <source>
        <dbReference type="SAM" id="Phobius"/>
    </source>
</evidence>
<accession>A0A1B3Z954</accession>
<dbReference type="OrthoDB" id="139172at2"/>
<dbReference type="PIRSF" id="PIRSF500217">
    <property type="entry name" value="AlgI"/>
    <property type="match status" value="1"/>
</dbReference>
<evidence type="ECO:0000256" key="2">
    <source>
        <dbReference type="ARBA" id="ARBA00005182"/>
    </source>
</evidence>
<keyword evidence="9 14" id="KW-1133">Transmembrane helix</keyword>
<dbReference type="PIRSF" id="PIRSF016636">
    <property type="entry name" value="AlgI_DltB"/>
    <property type="match status" value="1"/>
</dbReference>
<evidence type="ECO:0000256" key="5">
    <source>
        <dbReference type="ARBA" id="ARBA00022475"/>
    </source>
</evidence>
<keyword evidence="11 13" id="KW-0012">Acyltransferase</keyword>
<feature type="transmembrane region" description="Helical" evidence="14">
    <location>
        <begin position="149"/>
        <end position="170"/>
    </location>
</feature>
<comment type="pathway">
    <text evidence="2">Glycan biosynthesis; alginate biosynthesis.</text>
</comment>
<dbReference type="AlphaFoldDB" id="A0A1B3Z954"/>
<evidence type="ECO:0000256" key="3">
    <source>
        <dbReference type="ARBA" id="ARBA00010323"/>
    </source>
</evidence>
<keyword evidence="10 13" id="KW-0472">Membrane</keyword>
<proteinExistence type="inferred from homology"/>
<keyword evidence="16" id="KW-1185">Reference proteome</keyword>
<dbReference type="PANTHER" id="PTHR13285:SF23">
    <property type="entry name" value="TEICHOIC ACID D-ALANYLTRANSFERASE"/>
    <property type="match status" value="1"/>
</dbReference>
<dbReference type="InterPro" id="IPR051085">
    <property type="entry name" value="MB_O-acyltransferase"/>
</dbReference>
<reference evidence="15 16" key="1">
    <citation type="submission" date="2016-01" db="EMBL/GenBank/DDBJ databases">
        <title>Complete genome and mega plasmid sequence of Sphingomonas panacis DCY99 elicits systemic resistance in rice to Xanthomonas oryzae.</title>
        <authorList>
            <person name="Kim Y.J."/>
            <person name="Yang D.C."/>
            <person name="Sing P."/>
        </authorList>
    </citation>
    <scope>NUCLEOTIDE SEQUENCE [LARGE SCALE GENOMIC DNA]</scope>
    <source>
        <strain evidence="15 16">DCY99</strain>
    </source>
</reference>
<dbReference type="GO" id="GO:0016746">
    <property type="term" value="F:acyltransferase activity"/>
    <property type="evidence" value="ECO:0007669"/>
    <property type="project" value="UniProtKB-KW"/>
</dbReference>
<keyword evidence="6 13" id="KW-0808">Transferase</keyword>
<evidence type="ECO:0000256" key="8">
    <source>
        <dbReference type="ARBA" id="ARBA00022841"/>
    </source>
</evidence>
<gene>
    <name evidence="15" type="ORF">AWL63_08320</name>
</gene>
<evidence type="ECO:0000313" key="15">
    <source>
        <dbReference type="EMBL" id="AOH83971.1"/>
    </source>
</evidence>
<dbReference type="STRING" id="1560345.AWL63_08320"/>
<dbReference type="RefSeq" id="WP_069204538.1">
    <property type="nucleotide sequence ID" value="NZ_CP014168.1"/>
</dbReference>
<protein>
    <recommendedName>
        <fullName evidence="4">Probable alginate O-acetylase AlgI</fullName>
    </recommendedName>
    <alternativeName>
        <fullName evidence="12">Alginate biosynthesis protein AlgI</fullName>
    </alternativeName>
</protein>
<feature type="transmembrane region" description="Helical" evidence="14">
    <location>
        <begin position="80"/>
        <end position="107"/>
    </location>
</feature>
<dbReference type="PANTHER" id="PTHR13285">
    <property type="entry name" value="ACYLTRANSFERASE"/>
    <property type="match status" value="1"/>
</dbReference>
<evidence type="ECO:0000256" key="9">
    <source>
        <dbReference type="ARBA" id="ARBA00022989"/>
    </source>
</evidence>
<keyword evidence="5 13" id="KW-1003">Cell membrane</keyword>
<keyword evidence="7 14" id="KW-0812">Transmembrane</keyword>
<feature type="transmembrane region" description="Helical" evidence="14">
    <location>
        <begin position="423"/>
        <end position="447"/>
    </location>
</feature>
<organism evidence="15 16">
    <name type="scientific">Sphingomonas panacis</name>
    <dbReference type="NCBI Taxonomy" id="1560345"/>
    <lineage>
        <taxon>Bacteria</taxon>
        <taxon>Pseudomonadati</taxon>
        <taxon>Pseudomonadota</taxon>
        <taxon>Alphaproteobacteria</taxon>
        <taxon>Sphingomonadales</taxon>
        <taxon>Sphingomonadaceae</taxon>
        <taxon>Sphingomonas</taxon>
    </lineage>
</organism>
<dbReference type="InterPro" id="IPR024194">
    <property type="entry name" value="Ac/AlaTfrase_AlgI/DltB"/>
</dbReference>
<evidence type="ECO:0000256" key="6">
    <source>
        <dbReference type="ARBA" id="ARBA00022679"/>
    </source>
</evidence>
<dbReference type="GO" id="GO:0005886">
    <property type="term" value="C:plasma membrane"/>
    <property type="evidence" value="ECO:0007669"/>
    <property type="project" value="UniProtKB-SubCell"/>
</dbReference>
<evidence type="ECO:0000313" key="16">
    <source>
        <dbReference type="Proteomes" id="UP000094256"/>
    </source>
</evidence>
<feature type="transmembrane region" description="Helical" evidence="14">
    <location>
        <begin position="119"/>
        <end position="137"/>
    </location>
</feature>
<dbReference type="Proteomes" id="UP000094256">
    <property type="component" value="Chromosome"/>
</dbReference>
<dbReference type="InterPro" id="IPR004299">
    <property type="entry name" value="MBOAT_fam"/>
</dbReference>
<feature type="transmembrane region" description="Helical" evidence="14">
    <location>
        <begin position="182"/>
        <end position="201"/>
    </location>
</feature>
<dbReference type="InterPro" id="IPR028362">
    <property type="entry name" value="AlgI"/>
</dbReference>
<dbReference type="EMBL" id="CP014168">
    <property type="protein sequence ID" value="AOH83971.1"/>
    <property type="molecule type" value="Genomic_DNA"/>
</dbReference>
<evidence type="ECO:0000256" key="4">
    <source>
        <dbReference type="ARBA" id="ARBA00016084"/>
    </source>
</evidence>
<dbReference type="KEGG" id="span:AWL63_08320"/>
<comment type="subcellular location">
    <subcellularLocation>
        <location evidence="1">Cell membrane</location>
        <topology evidence="1">Multi-pass membrane protein</topology>
    </subcellularLocation>
</comment>
<evidence type="ECO:0000256" key="11">
    <source>
        <dbReference type="ARBA" id="ARBA00023315"/>
    </source>
</evidence>
<dbReference type="Pfam" id="PF03062">
    <property type="entry name" value="MBOAT"/>
    <property type="match status" value="1"/>
</dbReference>